<reference evidence="3" key="1">
    <citation type="submission" date="2015-07" db="EMBL/GenBank/DDBJ databases">
        <title>Draft genome sequence of Acetobacterium bakii DSM 8293, a potential psychrophilic chemical producer through syngas fermentation.</title>
        <authorList>
            <person name="Song Y."/>
            <person name="Hwang S."/>
            <person name="Cho B.-K."/>
        </authorList>
    </citation>
    <scope>NUCLEOTIDE SEQUENCE [LARGE SCALE GENOMIC DNA]</scope>
    <source>
        <strain evidence="3">DSM 8239</strain>
    </source>
</reference>
<dbReference type="SMART" id="SM00938">
    <property type="entry name" value="P-II"/>
    <property type="match status" value="1"/>
</dbReference>
<dbReference type="GO" id="GO:0005829">
    <property type="term" value="C:cytosol"/>
    <property type="evidence" value="ECO:0007669"/>
    <property type="project" value="TreeGrafter"/>
</dbReference>
<dbReference type="PROSITE" id="PS51343">
    <property type="entry name" value="PII_GLNB_DOM"/>
    <property type="match status" value="1"/>
</dbReference>
<accession>A0A0L6U0U0</accession>
<gene>
    <name evidence="2" type="ORF">AKG39_10100</name>
</gene>
<dbReference type="PRINTS" id="PR00340">
    <property type="entry name" value="PIIGLNB"/>
</dbReference>
<sequence length="112" mass="12554">MKLIEAIIRPEKLEPLKDAFLEAKVNGMNIRQILGCGNQHGWIAHNRGSTVMMNMIPKIEIKIVVADDKVEETVKVIMDICRTGEIGDGKIFIKPVDECIRIRTGERGDIAL</sequence>
<dbReference type="InterPro" id="IPR002187">
    <property type="entry name" value="N-reg_PII"/>
</dbReference>
<dbReference type="SUPFAM" id="SSF54913">
    <property type="entry name" value="GlnB-like"/>
    <property type="match status" value="1"/>
</dbReference>
<dbReference type="OrthoDB" id="9802729at2"/>
<dbReference type="RefSeq" id="WP_050740268.1">
    <property type="nucleotide sequence ID" value="NZ_LGYO01000022.1"/>
</dbReference>
<dbReference type="GO" id="GO:0030234">
    <property type="term" value="F:enzyme regulator activity"/>
    <property type="evidence" value="ECO:0007669"/>
    <property type="project" value="InterPro"/>
</dbReference>
<protein>
    <submittedName>
        <fullName evidence="2">Nitrogen regulatory protein P-II</fullName>
    </submittedName>
</protein>
<dbReference type="AlphaFoldDB" id="A0A0L6U0U0"/>
<dbReference type="InterPro" id="IPR011322">
    <property type="entry name" value="N-reg_PII-like_a/b"/>
</dbReference>
<dbReference type="EMBL" id="LGYO01000022">
    <property type="protein sequence ID" value="KNZ41952.1"/>
    <property type="molecule type" value="Genomic_DNA"/>
</dbReference>
<dbReference type="Proteomes" id="UP000036873">
    <property type="component" value="Unassembled WGS sequence"/>
</dbReference>
<dbReference type="InterPro" id="IPR017918">
    <property type="entry name" value="N-reg_PII_CS"/>
</dbReference>
<dbReference type="STRING" id="52689.AKG39_10100"/>
<dbReference type="PATRIC" id="fig|52689.4.peg.1233"/>
<dbReference type="PANTHER" id="PTHR30115">
    <property type="entry name" value="NITROGEN REGULATORY PROTEIN P-II"/>
    <property type="match status" value="1"/>
</dbReference>
<dbReference type="GO" id="GO:0006808">
    <property type="term" value="P:regulation of nitrogen utilization"/>
    <property type="evidence" value="ECO:0007669"/>
    <property type="project" value="InterPro"/>
</dbReference>
<dbReference type="InterPro" id="IPR015867">
    <property type="entry name" value="N-reg_PII/ATP_PRibTrfase_C"/>
</dbReference>
<comment type="similarity">
    <text evidence="1">Belongs to the P(II) protein family.</text>
</comment>
<comment type="caution">
    <text evidence="2">The sequence shown here is derived from an EMBL/GenBank/DDBJ whole genome shotgun (WGS) entry which is preliminary data.</text>
</comment>
<evidence type="ECO:0000313" key="2">
    <source>
        <dbReference type="EMBL" id="KNZ41952.1"/>
    </source>
</evidence>
<keyword evidence="3" id="KW-1185">Reference proteome</keyword>
<dbReference type="GO" id="GO:0005524">
    <property type="term" value="F:ATP binding"/>
    <property type="evidence" value="ECO:0007669"/>
    <property type="project" value="TreeGrafter"/>
</dbReference>
<evidence type="ECO:0000313" key="3">
    <source>
        <dbReference type="Proteomes" id="UP000036873"/>
    </source>
</evidence>
<proteinExistence type="inferred from homology"/>
<evidence type="ECO:0000256" key="1">
    <source>
        <dbReference type="RuleBase" id="RU003936"/>
    </source>
</evidence>
<dbReference type="PROSITE" id="PS00638">
    <property type="entry name" value="PII_GLNB_CTER"/>
    <property type="match status" value="1"/>
</dbReference>
<dbReference type="Gene3D" id="3.30.70.120">
    <property type="match status" value="1"/>
</dbReference>
<dbReference type="PANTHER" id="PTHR30115:SF11">
    <property type="entry name" value="NITROGEN REGULATORY PROTEIN P-II HOMOLOG"/>
    <property type="match status" value="1"/>
</dbReference>
<name>A0A0L6U0U0_9FIRM</name>
<organism evidence="2 3">
    <name type="scientific">Acetobacterium bakii</name>
    <dbReference type="NCBI Taxonomy" id="52689"/>
    <lineage>
        <taxon>Bacteria</taxon>
        <taxon>Bacillati</taxon>
        <taxon>Bacillota</taxon>
        <taxon>Clostridia</taxon>
        <taxon>Eubacteriales</taxon>
        <taxon>Eubacteriaceae</taxon>
        <taxon>Acetobacterium</taxon>
    </lineage>
</organism>
<dbReference type="Pfam" id="PF00543">
    <property type="entry name" value="P-II"/>
    <property type="match status" value="1"/>
</dbReference>